<dbReference type="InterPro" id="IPR011006">
    <property type="entry name" value="CheY-like_superfamily"/>
</dbReference>
<dbReference type="Pfam" id="PF12833">
    <property type="entry name" value="HTH_18"/>
    <property type="match status" value="1"/>
</dbReference>
<keyword evidence="8" id="KW-1185">Reference proteome</keyword>
<dbReference type="PROSITE" id="PS01124">
    <property type="entry name" value="HTH_ARAC_FAMILY_2"/>
    <property type="match status" value="1"/>
</dbReference>
<keyword evidence="3" id="KW-0804">Transcription</keyword>
<evidence type="ECO:0000256" key="1">
    <source>
        <dbReference type="ARBA" id="ARBA00023015"/>
    </source>
</evidence>
<keyword evidence="2" id="KW-0238">DNA-binding</keyword>
<gene>
    <name evidence="7" type="ORF">H9N25_10180</name>
</gene>
<evidence type="ECO:0000256" key="2">
    <source>
        <dbReference type="ARBA" id="ARBA00023125"/>
    </source>
</evidence>
<evidence type="ECO:0000313" key="7">
    <source>
        <dbReference type="EMBL" id="QNR86713.1"/>
    </source>
</evidence>
<dbReference type="PROSITE" id="PS50110">
    <property type="entry name" value="RESPONSE_REGULATORY"/>
    <property type="match status" value="1"/>
</dbReference>
<dbReference type="SUPFAM" id="SSF46689">
    <property type="entry name" value="Homeodomain-like"/>
    <property type="match status" value="1"/>
</dbReference>
<dbReference type="InterPro" id="IPR018060">
    <property type="entry name" value="HTH_AraC"/>
</dbReference>
<dbReference type="Gene3D" id="6.10.250.690">
    <property type="match status" value="1"/>
</dbReference>
<keyword evidence="1" id="KW-0805">Transcription regulation</keyword>
<evidence type="ECO:0000313" key="8">
    <source>
        <dbReference type="Proteomes" id="UP000516439"/>
    </source>
</evidence>
<evidence type="ECO:0000259" key="5">
    <source>
        <dbReference type="PROSITE" id="PS01124"/>
    </source>
</evidence>
<sequence>METGADAYITKPFSPELLLLNVRNLLMSRQVMRQKFLKHIHLQPKELTINAIDEAFMLKLLKYIDKHIADEDFGVSELASMVGMSRPILYKKIRKLTNLSVNDFVKSIRLKKAMELFKQNRFTIYEVAYQVGFNDPKYFSREFKKQFGKSPRAFMNGSEEED</sequence>
<proteinExistence type="predicted"/>
<evidence type="ECO:0000256" key="3">
    <source>
        <dbReference type="ARBA" id="ARBA00023163"/>
    </source>
</evidence>
<protein>
    <submittedName>
        <fullName evidence="7">Helix-turn-helix domain-containing protein</fullName>
    </submittedName>
</protein>
<dbReference type="Gene3D" id="1.10.10.60">
    <property type="entry name" value="Homeodomain-like"/>
    <property type="match status" value="2"/>
</dbReference>
<evidence type="ECO:0000256" key="4">
    <source>
        <dbReference type="PROSITE-ProRule" id="PRU00169"/>
    </source>
</evidence>
<organism evidence="7 8">
    <name type="scientific">Pedobacter riviphilus</name>
    <dbReference type="NCBI Taxonomy" id="2766984"/>
    <lineage>
        <taxon>Bacteria</taxon>
        <taxon>Pseudomonadati</taxon>
        <taxon>Bacteroidota</taxon>
        <taxon>Sphingobacteriia</taxon>
        <taxon>Sphingobacteriales</taxon>
        <taxon>Sphingobacteriaceae</taxon>
        <taxon>Pedobacter</taxon>
    </lineage>
</organism>
<dbReference type="SUPFAM" id="SSF52172">
    <property type="entry name" value="CheY-like"/>
    <property type="match status" value="1"/>
</dbReference>
<name>A0ABX6TP47_9SPHI</name>
<comment type="caution">
    <text evidence="4">Lacks conserved residue(s) required for the propagation of feature annotation.</text>
</comment>
<dbReference type="InterPro" id="IPR009057">
    <property type="entry name" value="Homeodomain-like_sf"/>
</dbReference>
<dbReference type="SMART" id="SM00342">
    <property type="entry name" value="HTH_ARAC"/>
    <property type="match status" value="1"/>
</dbReference>
<feature type="domain" description="HTH araC/xylS-type" evidence="5">
    <location>
        <begin position="58"/>
        <end position="157"/>
    </location>
</feature>
<dbReference type="PANTHER" id="PTHR43280:SF2">
    <property type="entry name" value="HTH-TYPE TRANSCRIPTIONAL REGULATOR EXSA"/>
    <property type="match status" value="1"/>
</dbReference>
<dbReference type="InterPro" id="IPR020449">
    <property type="entry name" value="Tscrpt_reg_AraC-type_HTH"/>
</dbReference>
<accession>A0ABX6TP47</accession>
<evidence type="ECO:0000259" key="6">
    <source>
        <dbReference type="PROSITE" id="PS50110"/>
    </source>
</evidence>
<dbReference type="Proteomes" id="UP000516439">
    <property type="component" value="Chromosome"/>
</dbReference>
<dbReference type="PANTHER" id="PTHR43280">
    <property type="entry name" value="ARAC-FAMILY TRANSCRIPTIONAL REGULATOR"/>
    <property type="match status" value="1"/>
</dbReference>
<dbReference type="EMBL" id="CP061171">
    <property type="protein sequence ID" value="QNR86713.1"/>
    <property type="molecule type" value="Genomic_DNA"/>
</dbReference>
<feature type="domain" description="Response regulatory" evidence="6">
    <location>
        <begin position="1"/>
        <end position="26"/>
    </location>
</feature>
<reference evidence="7 8" key="1">
    <citation type="submission" date="2020-09" db="EMBL/GenBank/DDBJ databases">
        <title>Pedobacter sp. SW-16 isolated from soil near Yeocheon.</title>
        <authorList>
            <person name="Im H.S."/>
            <person name="Joung Y."/>
            <person name="Lee S.-S."/>
        </authorList>
    </citation>
    <scope>NUCLEOTIDE SEQUENCE [LARGE SCALE GENOMIC DNA]</scope>
    <source>
        <strain evidence="7 8">SW-16</strain>
    </source>
</reference>
<dbReference type="PRINTS" id="PR00032">
    <property type="entry name" value="HTHARAC"/>
</dbReference>
<dbReference type="RefSeq" id="WP_190328796.1">
    <property type="nucleotide sequence ID" value="NZ_CP061171.1"/>
</dbReference>
<dbReference type="InterPro" id="IPR001789">
    <property type="entry name" value="Sig_transdc_resp-reg_receiver"/>
</dbReference>